<comment type="subcellular location">
    <subcellularLocation>
        <location evidence="6">Cytoplasm</location>
    </subcellularLocation>
    <subcellularLocation>
        <location evidence="6">Nucleus</location>
    </subcellularLocation>
</comment>
<evidence type="ECO:0000313" key="12">
    <source>
        <dbReference type="Proteomes" id="UP000677054"/>
    </source>
</evidence>
<feature type="domain" description="HMG box" evidence="10">
    <location>
        <begin position="79"/>
        <end position="147"/>
    </location>
</feature>
<dbReference type="FunFam" id="1.20.120.420:FF:000003">
    <property type="entry name" value="Methylthioribose-1-phosphate isomerase"/>
    <property type="match status" value="1"/>
</dbReference>
<evidence type="ECO:0000256" key="2">
    <source>
        <dbReference type="ARBA" id="ARBA00022605"/>
    </source>
</evidence>
<dbReference type="GO" id="GO:0005634">
    <property type="term" value="C:nucleus"/>
    <property type="evidence" value="ECO:0007669"/>
    <property type="project" value="UniProtKB-SubCell"/>
</dbReference>
<evidence type="ECO:0000256" key="6">
    <source>
        <dbReference type="HAMAP-Rule" id="MF_03119"/>
    </source>
</evidence>
<evidence type="ECO:0000256" key="4">
    <source>
        <dbReference type="ARBA" id="ARBA00023235"/>
    </source>
</evidence>
<sequence length="718" mass="79983">MESANIVPKEESVEAEAPGETAAENVQVKQEVTSSPSPTNTKGTCHRLHAEVKERKKPVAAAKAKKGKKKKQIRDMNAPKQALSGYFRFLNDNRDRVRTQNQGASFSDITRILAGEWTHLPAPEKQKYLDAAEADKERYQKEMEEYKRSEAYKVMMKKKKKQGVKSKHPFGQVNEKYLDAAEADKERYQKEMEEYKRSEAYKVMMKKKKKQGVKSKHPFGQVNEDAGSEPPPKKTGVIGFPGFDIPIFTEEFLDHNKAQETELRKLRRVVAEYEEQNAILQRHIEQLTGAIEQLESEVNEKKQNATQVQQYLSSLRTNLVSAFGSIRLPGSNELPMMDSIDGYMIRLQNLLSSSQQHQDLAKEVRNIISTIDMTLEAIKYKDGKLEILNQLALPEKSEYISIQSVEDAWDAIHSMKVRGAPAIAIVGCLGLLVEVLQKDFTSIDEAIKWVKESLDHLVAARPTAVNMSKAASHLRTAVQQWEFKSVQNWKARLQMEIEGMLEKDLDDNKQIGEHGADEILENFLPSEGKVSILTHCNTGSLATSGYGTALGVIRSLFSRGKIDRVYCTETRPYNQGARLTAYELVHDGIPASLICDSMAGALLAQGKVTAIITGADRVTANGDTANKIGTYQLAVLARHHNIPFYIAAPFTSIDATIPDGSHIPIEQRPAAELTHIKGSRIAAPGIEVWNPAFDVTPADLITGIITEQGVFSPHSLPL</sequence>
<feature type="active site" description="Proton donor" evidence="6">
    <location>
        <position position="616"/>
    </location>
</feature>
<dbReference type="Pfam" id="PF00505">
    <property type="entry name" value="HMG_box"/>
    <property type="match status" value="1"/>
</dbReference>
<dbReference type="InterPro" id="IPR027363">
    <property type="entry name" value="M1Pi_N"/>
</dbReference>
<dbReference type="CDD" id="cd21980">
    <property type="entry name" value="HMG-box_HMG20"/>
    <property type="match status" value="1"/>
</dbReference>
<dbReference type="InterPro" id="IPR042529">
    <property type="entry name" value="IF_2B-like_C"/>
</dbReference>
<keyword evidence="8" id="KW-0175">Coiled coil</keyword>
<dbReference type="SUPFAM" id="SSF47095">
    <property type="entry name" value="HMG-box"/>
    <property type="match status" value="1"/>
</dbReference>
<dbReference type="InterPro" id="IPR036910">
    <property type="entry name" value="HMG_box_dom_sf"/>
</dbReference>
<evidence type="ECO:0000259" key="10">
    <source>
        <dbReference type="PROSITE" id="PS50118"/>
    </source>
</evidence>
<dbReference type="Gene3D" id="1.10.30.10">
    <property type="entry name" value="High mobility group box domain"/>
    <property type="match status" value="1"/>
</dbReference>
<dbReference type="HAMAP" id="MF_01678">
    <property type="entry name" value="Salvage_MtnA"/>
    <property type="match status" value="1"/>
</dbReference>
<dbReference type="GO" id="GO:0019509">
    <property type="term" value="P:L-methionine salvage from methylthioadenosine"/>
    <property type="evidence" value="ECO:0007669"/>
    <property type="project" value="UniProtKB-UniRule"/>
</dbReference>
<feature type="site" description="Transition state stabilizer" evidence="6">
    <location>
        <position position="536"/>
    </location>
</feature>
<evidence type="ECO:0000256" key="8">
    <source>
        <dbReference type="SAM" id="Coils"/>
    </source>
</evidence>
<feature type="region of interest" description="Disordered" evidence="9">
    <location>
        <begin position="210"/>
        <end position="235"/>
    </location>
</feature>
<protein>
    <recommendedName>
        <fullName evidence="6">Methylthioribose-1-phosphate isomerase</fullName>
        <shortName evidence="6">M1Pi</shortName>
        <shortName evidence="6">MTR-1-P isomerase</shortName>
        <ecNumber evidence="6">5.3.1.23</ecNumber>
    </recommendedName>
    <alternativeName>
        <fullName evidence="6">S-methyl-5-thioribose-1-phosphate isomerase</fullName>
    </alternativeName>
    <alternativeName>
        <fullName evidence="6">Translation initiation factor eIF-2B subunit alpha/beta/delta-like protein</fullName>
    </alternativeName>
</protein>
<keyword evidence="1 6" id="KW-0963">Cytoplasm</keyword>
<feature type="compositionally biased region" description="Basic residues" evidence="9">
    <location>
        <begin position="55"/>
        <end position="72"/>
    </location>
</feature>
<dbReference type="Proteomes" id="UP000677054">
    <property type="component" value="Unassembled WGS sequence"/>
</dbReference>
<evidence type="ECO:0000256" key="7">
    <source>
        <dbReference type="PROSITE-ProRule" id="PRU00267"/>
    </source>
</evidence>
<evidence type="ECO:0000256" key="1">
    <source>
        <dbReference type="ARBA" id="ARBA00022490"/>
    </source>
</evidence>
<dbReference type="GO" id="GO:0003677">
    <property type="term" value="F:DNA binding"/>
    <property type="evidence" value="ECO:0007669"/>
    <property type="project" value="UniProtKB-UniRule"/>
</dbReference>
<feature type="DNA-binding region" description="HMG box" evidence="7">
    <location>
        <begin position="79"/>
        <end position="147"/>
    </location>
</feature>
<dbReference type="PANTHER" id="PTHR43475:SF1">
    <property type="entry name" value="METHYLTHIORIBOSE-1-PHOSPHATE ISOMERASE"/>
    <property type="match status" value="1"/>
</dbReference>
<dbReference type="InterPro" id="IPR005251">
    <property type="entry name" value="IF-M1Pi"/>
</dbReference>
<feature type="compositionally biased region" description="Polar residues" evidence="9">
    <location>
        <begin position="27"/>
        <end position="43"/>
    </location>
</feature>
<dbReference type="NCBIfam" id="TIGR00524">
    <property type="entry name" value="eIF-2B_rel"/>
    <property type="match status" value="1"/>
</dbReference>
<gene>
    <name evidence="11" type="ORF">DSTB1V02_LOCUS2359</name>
</gene>
<dbReference type="PROSITE" id="PS50118">
    <property type="entry name" value="HMG_BOX_2"/>
    <property type="match status" value="1"/>
</dbReference>
<dbReference type="NCBIfam" id="TIGR00512">
    <property type="entry name" value="salvage_mtnA"/>
    <property type="match status" value="1"/>
</dbReference>
<dbReference type="InterPro" id="IPR011559">
    <property type="entry name" value="Initiation_fac_2B_a/b/d"/>
</dbReference>
<name>A0A7R8X866_9CRUS</name>
<comment type="similarity">
    <text evidence="6">Belongs to the eIF-2B alpha/beta/delta subunits family. MtnA subfamily.</text>
</comment>
<dbReference type="EMBL" id="CAJPEV010000261">
    <property type="protein sequence ID" value="CAG0883116.1"/>
    <property type="molecule type" value="Genomic_DNA"/>
</dbReference>
<dbReference type="NCBIfam" id="NF004326">
    <property type="entry name" value="PRK05720.1"/>
    <property type="match status" value="1"/>
</dbReference>
<accession>A0A7R8X866</accession>
<dbReference type="Pfam" id="PF01008">
    <property type="entry name" value="IF-2B"/>
    <property type="match status" value="1"/>
</dbReference>
<evidence type="ECO:0000256" key="3">
    <source>
        <dbReference type="ARBA" id="ARBA00023167"/>
    </source>
</evidence>
<comment type="function">
    <text evidence="6">Catalyzes the interconversion of methylthioribose-1-phosphate (MTR-1-P) into methylthioribulose-1-phosphate (MTRu-1-P).</text>
</comment>
<dbReference type="EC" id="5.3.1.23" evidence="6"/>
<organism evidence="11">
    <name type="scientific">Darwinula stevensoni</name>
    <dbReference type="NCBI Taxonomy" id="69355"/>
    <lineage>
        <taxon>Eukaryota</taxon>
        <taxon>Metazoa</taxon>
        <taxon>Ecdysozoa</taxon>
        <taxon>Arthropoda</taxon>
        <taxon>Crustacea</taxon>
        <taxon>Oligostraca</taxon>
        <taxon>Ostracoda</taxon>
        <taxon>Podocopa</taxon>
        <taxon>Podocopida</taxon>
        <taxon>Darwinulocopina</taxon>
        <taxon>Darwinuloidea</taxon>
        <taxon>Darwinulidae</taxon>
        <taxon>Darwinula</taxon>
    </lineage>
</organism>
<keyword evidence="5 6" id="KW-0539">Nucleus</keyword>
<dbReference type="PANTHER" id="PTHR43475">
    <property type="entry name" value="METHYLTHIORIBOSE-1-PHOSPHATE ISOMERASE"/>
    <property type="match status" value="1"/>
</dbReference>
<keyword evidence="3 6" id="KW-0486">Methionine biosynthesis</keyword>
<comment type="catalytic activity">
    <reaction evidence="6">
        <text>5-(methylsulfanyl)-alpha-D-ribose 1-phosphate = 5-(methylsulfanyl)-D-ribulose 1-phosphate</text>
        <dbReference type="Rhea" id="RHEA:19989"/>
        <dbReference type="ChEBI" id="CHEBI:58533"/>
        <dbReference type="ChEBI" id="CHEBI:58548"/>
        <dbReference type="EC" id="5.3.1.23"/>
    </reaction>
</comment>
<feature type="coiled-coil region" evidence="8">
    <location>
        <begin position="256"/>
        <end position="311"/>
    </location>
</feature>
<dbReference type="InterPro" id="IPR000649">
    <property type="entry name" value="IF-2B-related"/>
</dbReference>
<reference evidence="11" key="1">
    <citation type="submission" date="2020-11" db="EMBL/GenBank/DDBJ databases">
        <authorList>
            <person name="Tran Van P."/>
        </authorList>
    </citation>
    <scope>NUCLEOTIDE SEQUENCE</scope>
</reference>
<evidence type="ECO:0000256" key="5">
    <source>
        <dbReference type="ARBA" id="ARBA00023242"/>
    </source>
</evidence>
<comment type="pathway">
    <text evidence="6">Amino-acid biosynthesis; L-methionine biosynthesis via salvage pathway; L-methionine from S-methyl-5-thio-alpha-D-ribose 1-phosphate: step 1/6.</text>
</comment>
<dbReference type="GO" id="GO:0005737">
    <property type="term" value="C:cytoplasm"/>
    <property type="evidence" value="ECO:0007669"/>
    <property type="project" value="UniProtKB-SubCell"/>
</dbReference>
<keyword evidence="2 6" id="KW-0028">Amino-acid biosynthesis</keyword>
<keyword evidence="12" id="KW-1185">Reference proteome</keyword>
<keyword evidence="7" id="KW-0238">DNA-binding</keyword>
<evidence type="ECO:0000313" key="11">
    <source>
        <dbReference type="EMBL" id="CAD7242393.1"/>
    </source>
</evidence>
<evidence type="ECO:0000256" key="9">
    <source>
        <dbReference type="SAM" id="MobiDB-lite"/>
    </source>
</evidence>
<feature type="region of interest" description="Disordered" evidence="9">
    <location>
        <begin position="1"/>
        <end position="78"/>
    </location>
</feature>
<dbReference type="AlphaFoldDB" id="A0A7R8X866"/>
<dbReference type="FunFam" id="3.40.50.10470:FF:000003">
    <property type="entry name" value="Methylthioribose-1-phosphate isomerase"/>
    <property type="match status" value="1"/>
</dbReference>
<dbReference type="Gene3D" id="3.40.50.10470">
    <property type="entry name" value="Translation initiation factor eif-2b, domain 2"/>
    <property type="match status" value="1"/>
</dbReference>
<dbReference type="InterPro" id="IPR009071">
    <property type="entry name" value="HMG_box_dom"/>
</dbReference>
<dbReference type="EMBL" id="LR899778">
    <property type="protein sequence ID" value="CAD7242393.1"/>
    <property type="molecule type" value="Genomic_DNA"/>
</dbReference>
<dbReference type="OrthoDB" id="2461at2759"/>
<dbReference type="Gene3D" id="1.20.120.420">
    <property type="entry name" value="translation initiation factor eif-2b, domain 1"/>
    <property type="match status" value="1"/>
</dbReference>
<dbReference type="SUPFAM" id="SSF100950">
    <property type="entry name" value="NagB/RpiA/CoA transferase-like"/>
    <property type="match status" value="1"/>
</dbReference>
<proteinExistence type="inferred from homology"/>
<dbReference type="GO" id="GO:0046523">
    <property type="term" value="F:S-methyl-5-thioribose-1-phosphate isomerase activity"/>
    <property type="evidence" value="ECO:0007669"/>
    <property type="project" value="UniProtKB-UniRule"/>
</dbReference>
<dbReference type="InterPro" id="IPR037171">
    <property type="entry name" value="NagB/RpiA_transferase-like"/>
</dbReference>
<keyword evidence="4 6" id="KW-0413">Isomerase</keyword>
<dbReference type="UniPathway" id="UPA00904">
    <property type="reaction ID" value="UER00874"/>
</dbReference>
<dbReference type="SMART" id="SM00398">
    <property type="entry name" value="HMG"/>
    <property type="match status" value="1"/>
</dbReference>